<dbReference type="RefSeq" id="WP_068252218.1">
    <property type="nucleotide sequence ID" value="NZ_CP015515.1"/>
</dbReference>
<gene>
    <name evidence="2" type="ORF">A6122_0933</name>
</gene>
<feature type="region of interest" description="Disordered" evidence="1">
    <location>
        <begin position="1"/>
        <end position="88"/>
    </location>
</feature>
<evidence type="ECO:0000313" key="3">
    <source>
        <dbReference type="Proteomes" id="UP000077071"/>
    </source>
</evidence>
<keyword evidence="3" id="KW-1185">Reference proteome</keyword>
<reference evidence="2 3" key="1">
    <citation type="submission" date="2016-05" db="EMBL/GenBank/DDBJ databases">
        <title>Complete genome sequence of Rathayibacter tritici NCPPB 1953.</title>
        <authorList>
            <person name="Park J."/>
            <person name="Lee H.-H."/>
            <person name="Lee S.-W."/>
            <person name="Seo Y.-S."/>
        </authorList>
    </citation>
    <scope>NUCLEOTIDE SEQUENCE [LARGE SCALE GENOMIC DNA]</scope>
    <source>
        <strain evidence="2 3">NCPPB 1953</strain>
    </source>
</reference>
<dbReference type="EMBL" id="CP015515">
    <property type="protein sequence ID" value="AND16086.1"/>
    <property type="molecule type" value="Genomic_DNA"/>
</dbReference>
<accession>A0A160KR62</accession>
<dbReference type="PATRIC" id="fig|33888.3.peg.1032"/>
<evidence type="ECO:0000256" key="1">
    <source>
        <dbReference type="SAM" id="MobiDB-lite"/>
    </source>
</evidence>
<dbReference type="KEGG" id="rtn:A6122_0933"/>
<sequence length="88" mass="8208">MADRTVNQDLPGSDDDTAANTGGAQTVLPGEDAADTSAAGAAPGGTAIDRGLADAMTEGDSGGDSVSGDADLPGETDGSVASDPASAG</sequence>
<proteinExistence type="predicted"/>
<name>A0A160KR62_9MICO</name>
<protein>
    <submittedName>
        <fullName evidence="2">Uncharacterized protein</fullName>
    </submittedName>
</protein>
<dbReference type="AlphaFoldDB" id="A0A160KR62"/>
<feature type="compositionally biased region" description="Low complexity" evidence="1">
    <location>
        <begin position="35"/>
        <end position="47"/>
    </location>
</feature>
<dbReference type="Proteomes" id="UP000077071">
    <property type="component" value="Chromosome"/>
</dbReference>
<feature type="compositionally biased region" description="Polar residues" evidence="1">
    <location>
        <begin position="1"/>
        <end position="10"/>
    </location>
</feature>
<organism evidence="2 3">
    <name type="scientific">Rathayibacter tritici</name>
    <dbReference type="NCBI Taxonomy" id="33888"/>
    <lineage>
        <taxon>Bacteria</taxon>
        <taxon>Bacillati</taxon>
        <taxon>Actinomycetota</taxon>
        <taxon>Actinomycetes</taxon>
        <taxon>Micrococcales</taxon>
        <taxon>Microbacteriaceae</taxon>
        <taxon>Rathayibacter</taxon>
    </lineage>
</organism>
<evidence type="ECO:0000313" key="2">
    <source>
        <dbReference type="EMBL" id="AND16086.1"/>
    </source>
</evidence>